<dbReference type="PROSITE" id="PS50011">
    <property type="entry name" value="PROTEIN_KINASE_DOM"/>
    <property type="match status" value="1"/>
</dbReference>
<proteinExistence type="predicted"/>
<dbReference type="Gene3D" id="1.10.510.10">
    <property type="entry name" value="Transferase(Phosphotransferase) domain 1"/>
    <property type="match status" value="1"/>
</dbReference>
<feature type="non-terminal residue" evidence="2">
    <location>
        <position position="296"/>
    </location>
</feature>
<dbReference type="HOGENOM" id="CLU_000288_63_0_1"/>
<dbReference type="STRING" id="436017.A4S3I9"/>
<organism evidence="2 3">
    <name type="scientific">Ostreococcus lucimarinus (strain CCE9901)</name>
    <dbReference type="NCBI Taxonomy" id="436017"/>
    <lineage>
        <taxon>Eukaryota</taxon>
        <taxon>Viridiplantae</taxon>
        <taxon>Chlorophyta</taxon>
        <taxon>Mamiellophyceae</taxon>
        <taxon>Mamiellales</taxon>
        <taxon>Bathycoccaceae</taxon>
        <taxon>Ostreococcus</taxon>
    </lineage>
</organism>
<dbReference type="GeneID" id="5004259"/>
<dbReference type="EMBL" id="CP000590">
    <property type="protein sequence ID" value="ABO98220.1"/>
    <property type="molecule type" value="Genomic_DNA"/>
</dbReference>
<dbReference type="Pfam" id="PF00069">
    <property type="entry name" value="Pkinase"/>
    <property type="match status" value="1"/>
</dbReference>
<dbReference type="AlphaFoldDB" id="A4S3I9"/>
<keyword evidence="3" id="KW-1185">Reference proteome</keyword>
<dbReference type="GO" id="GO:0005524">
    <property type="term" value="F:ATP binding"/>
    <property type="evidence" value="ECO:0007669"/>
    <property type="project" value="InterPro"/>
</dbReference>
<dbReference type="RefSeq" id="XP_001419927.1">
    <property type="nucleotide sequence ID" value="XM_001419890.1"/>
</dbReference>
<dbReference type="SUPFAM" id="SSF56112">
    <property type="entry name" value="Protein kinase-like (PK-like)"/>
    <property type="match status" value="1"/>
</dbReference>
<dbReference type="InterPro" id="IPR011009">
    <property type="entry name" value="Kinase-like_dom_sf"/>
</dbReference>
<accession>A4S3I9</accession>
<evidence type="ECO:0000259" key="1">
    <source>
        <dbReference type="PROSITE" id="PS50011"/>
    </source>
</evidence>
<dbReference type="SMART" id="SM00220">
    <property type="entry name" value="S_TKc"/>
    <property type="match status" value="1"/>
</dbReference>
<dbReference type="OMA" id="CKHENIM"/>
<name>A4S3I9_OSTLU</name>
<dbReference type="InterPro" id="IPR000719">
    <property type="entry name" value="Prot_kinase_dom"/>
</dbReference>
<feature type="domain" description="Protein kinase" evidence="1">
    <location>
        <begin position="30"/>
        <end position="294"/>
    </location>
</feature>
<sequence>MGCAASSASASAPASALALVDFNARFADEYVVREKIGVGQQGTVYLCEDAETGTTRAMKETHIGVFGANAKRREAYCEIELLSQMRHPNVVRMVKAYQTSAEVQVVMEHAGRDTLLTYLVALDDAEGMTEEEKMHIKHELIRQLVDAVAHVHSRDVVFRDLKHENVMVTSDDDLRNAQIKLVDFGRAASLRREDRLNNQPPLGTSLFQAPEVEERREYGQAADMWAVGVFVYFLVTGQMPFEHTVAGLYKVLRGEYEPMEESINKHARNLVAKLLVLDPAKRINAAQASTHRFLRQ</sequence>
<reference evidence="2 3" key="1">
    <citation type="journal article" date="2007" name="Proc. Natl. Acad. Sci. U.S.A.">
        <title>The tiny eukaryote Ostreococcus provides genomic insights into the paradox of plankton speciation.</title>
        <authorList>
            <person name="Palenik B."/>
            <person name="Grimwood J."/>
            <person name="Aerts A."/>
            <person name="Rouze P."/>
            <person name="Salamov A."/>
            <person name="Putnam N."/>
            <person name="Dupont C."/>
            <person name="Jorgensen R."/>
            <person name="Derelle E."/>
            <person name="Rombauts S."/>
            <person name="Zhou K."/>
            <person name="Otillar R."/>
            <person name="Merchant S.S."/>
            <person name="Podell S."/>
            <person name="Gaasterland T."/>
            <person name="Napoli C."/>
            <person name="Gendler K."/>
            <person name="Manuell A."/>
            <person name="Tai V."/>
            <person name="Vallon O."/>
            <person name="Piganeau G."/>
            <person name="Jancek S."/>
            <person name="Heijde M."/>
            <person name="Jabbari K."/>
            <person name="Bowler C."/>
            <person name="Lohr M."/>
            <person name="Robbens S."/>
            <person name="Werner G."/>
            <person name="Dubchak I."/>
            <person name="Pazour G.J."/>
            <person name="Ren Q."/>
            <person name="Paulsen I."/>
            <person name="Delwiche C."/>
            <person name="Schmutz J."/>
            <person name="Rokhsar D."/>
            <person name="Van de Peer Y."/>
            <person name="Moreau H."/>
            <person name="Grigoriev I.V."/>
        </authorList>
    </citation>
    <scope>NUCLEOTIDE SEQUENCE [LARGE SCALE GENOMIC DNA]</scope>
    <source>
        <strain evidence="2 3">CCE9901</strain>
    </source>
</reference>
<dbReference type="OrthoDB" id="40902at2759"/>
<dbReference type="Proteomes" id="UP000001568">
    <property type="component" value="Chromosome 10"/>
</dbReference>
<dbReference type="eggNOG" id="KOG0032">
    <property type="taxonomic scope" value="Eukaryota"/>
</dbReference>
<gene>
    <name evidence="2" type="ORF">OSTLU_37967</name>
</gene>
<protein>
    <recommendedName>
        <fullName evidence="1">Protein kinase domain-containing protein</fullName>
    </recommendedName>
</protein>
<dbReference type="GO" id="GO:0004672">
    <property type="term" value="F:protein kinase activity"/>
    <property type="evidence" value="ECO:0007669"/>
    <property type="project" value="InterPro"/>
</dbReference>
<evidence type="ECO:0000313" key="2">
    <source>
        <dbReference type="EMBL" id="ABO98220.1"/>
    </source>
</evidence>
<dbReference type="PANTHER" id="PTHR24347">
    <property type="entry name" value="SERINE/THREONINE-PROTEIN KINASE"/>
    <property type="match status" value="1"/>
</dbReference>
<dbReference type="KEGG" id="olu:OSTLU_37967"/>
<dbReference type="Gramene" id="ABO98220">
    <property type="protein sequence ID" value="ABO98220"/>
    <property type="gene ID" value="OSTLU_37967"/>
</dbReference>
<evidence type="ECO:0000313" key="3">
    <source>
        <dbReference type="Proteomes" id="UP000001568"/>
    </source>
</evidence>